<protein>
    <submittedName>
        <fullName evidence="2">Uncharacterized protein</fullName>
    </submittedName>
</protein>
<dbReference type="AlphaFoldDB" id="A0A7S1WUJ4"/>
<accession>A0A7S1WUJ4</accession>
<feature type="chain" id="PRO_5030515459" evidence="1">
    <location>
        <begin position="26"/>
        <end position="314"/>
    </location>
</feature>
<sequence>MAVLSSWCSLVVVAPVVLFLAVVERDLPPMGSHVGAGSEASEEEADEAAHLQKAVSKADVNASRRGAAGAGVRFFASKDVLKTLPKPAAKFPNLPKHLQGTFWMDQHGAYGYSNLRPSSTFDDLVFNFGCSDVHFDPAKRKVWTFTSGLCWTWFNSAEAYHVVAEGQQIKSGYTFAFNSDYSACTVQPFMQHNGMTISVPKAAVSYTMKLLTPPPGACPPRKGASAMENSKCAFARRDTVWYDAIPPFYHNITYYIFKIGDENNRPTDYFPAYLQWALQTSKPDRMAFMKNFGRDLPIQGYGKDVQMVSTIPMS</sequence>
<evidence type="ECO:0000313" key="2">
    <source>
        <dbReference type="EMBL" id="CAD9187780.1"/>
    </source>
</evidence>
<gene>
    <name evidence="2" type="ORF">ACAT0790_LOCUS64554</name>
</gene>
<dbReference type="EMBL" id="HBGE01108190">
    <property type="protein sequence ID" value="CAD9187780.1"/>
    <property type="molecule type" value="Transcribed_RNA"/>
</dbReference>
<feature type="signal peptide" evidence="1">
    <location>
        <begin position="1"/>
        <end position="25"/>
    </location>
</feature>
<proteinExistence type="predicted"/>
<keyword evidence="1" id="KW-0732">Signal</keyword>
<evidence type="ECO:0000256" key="1">
    <source>
        <dbReference type="SAM" id="SignalP"/>
    </source>
</evidence>
<name>A0A7S1WUJ4_ALECA</name>
<organism evidence="2">
    <name type="scientific">Alexandrium catenella</name>
    <name type="common">Red tide dinoflagellate</name>
    <name type="synonym">Gonyaulax catenella</name>
    <dbReference type="NCBI Taxonomy" id="2925"/>
    <lineage>
        <taxon>Eukaryota</taxon>
        <taxon>Sar</taxon>
        <taxon>Alveolata</taxon>
        <taxon>Dinophyceae</taxon>
        <taxon>Gonyaulacales</taxon>
        <taxon>Pyrocystaceae</taxon>
        <taxon>Alexandrium</taxon>
    </lineage>
</organism>
<reference evidence="2" key="1">
    <citation type="submission" date="2021-01" db="EMBL/GenBank/DDBJ databases">
        <authorList>
            <person name="Corre E."/>
            <person name="Pelletier E."/>
            <person name="Niang G."/>
            <person name="Scheremetjew M."/>
            <person name="Finn R."/>
            <person name="Kale V."/>
            <person name="Holt S."/>
            <person name="Cochrane G."/>
            <person name="Meng A."/>
            <person name="Brown T."/>
            <person name="Cohen L."/>
        </authorList>
    </citation>
    <scope>NUCLEOTIDE SEQUENCE</scope>
    <source>
        <strain evidence="2">OF101</strain>
    </source>
</reference>